<dbReference type="PANTHER" id="PTHR42711">
    <property type="entry name" value="ABC TRANSPORTER ATP-BINDING PROTEIN"/>
    <property type="match status" value="1"/>
</dbReference>
<dbReference type="Proteomes" id="UP000005824">
    <property type="component" value="Unassembled WGS sequence"/>
</dbReference>
<dbReference type="InterPro" id="IPR003439">
    <property type="entry name" value="ABC_transporter-like_ATP-bd"/>
</dbReference>
<dbReference type="RefSeq" id="WP_006983252.1">
    <property type="nucleotide sequence ID" value="NZ_ABVL01000031.1"/>
</dbReference>
<keyword evidence="6" id="KW-1185">Reference proteome</keyword>
<dbReference type="InterPro" id="IPR003593">
    <property type="entry name" value="AAA+_ATPase"/>
</dbReference>
<dbReference type="GO" id="GO:0016887">
    <property type="term" value="F:ATP hydrolysis activity"/>
    <property type="evidence" value="ECO:0007669"/>
    <property type="project" value="InterPro"/>
</dbReference>
<comment type="caution">
    <text evidence="5">The sequence shown here is derived from an EMBL/GenBank/DDBJ whole genome shotgun (WGS) entry which is preliminary data.</text>
</comment>
<dbReference type="EMBL" id="ABVL01000031">
    <property type="protein sequence ID" value="EDY16509.1"/>
    <property type="molecule type" value="Genomic_DNA"/>
</dbReference>
<dbReference type="Pfam" id="PF00005">
    <property type="entry name" value="ABC_tran"/>
    <property type="match status" value="1"/>
</dbReference>
<evidence type="ECO:0000256" key="3">
    <source>
        <dbReference type="ARBA" id="ARBA00022840"/>
    </source>
</evidence>
<reference evidence="5 6" key="1">
    <citation type="journal article" date="2011" name="J. Bacteriol.">
        <title>Genome sequence of Chthoniobacter flavus Ellin428, an aerobic heterotrophic soil bacterium.</title>
        <authorList>
            <person name="Kant R."/>
            <person name="van Passel M.W."/>
            <person name="Palva A."/>
            <person name="Lucas S."/>
            <person name="Lapidus A."/>
            <person name="Glavina Del Rio T."/>
            <person name="Dalin E."/>
            <person name="Tice H."/>
            <person name="Bruce D."/>
            <person name="Goodwin L."/>
            <person name="Pitluck S."/>
            <person name="Larimer F.W."/>
            <person name="Land M.L."/>
            <person name="Hauser L."/>
            <person name="Sangwan P."/>
            <person name="de Vos W.M."/>
            <person name="Janssen P.H."/>
            <person name="Smidt H."/>
        </authorList>
    </citation>
    <scope>NUCLEOTIDE SEQUENCE [LARGE SCALE GENOMIC DNA]</scope>
    <source>
        <strain evidence="5 6">Ellin428</strain>
    </source>
</reference>
<keyword evidence="1" id="KW-0813">Transport</keyword>
<name>B4DAJ1_9BACT</name>
<gene>
    <name evidence="5" type="ORF">CfE428DRAFT_5932</name>
</gene>
<dbReference type="AlphaFoldDB" id="B4DAJ1"/>
<dbReference type="SMART" id="SM00382">
    <property type="entry name" value="AAA"/>
    <property type="match status" value="1"/>
</dbReference>
<protein>
    <submittedName>
        <fullName evidence="5">ABC transporter-related protein</fullName>
    </submittedName>
</protein>
<dbReference type="InParanoid" id="B4DAJ1"/>
<dbReference type="STRING" id="497964.CfE428DRAFT_5932"/>
<sequence>MISARRLKKNYGSLTAVDGLDLEVPEGEFFAFLGPNAAGKTTTIKMLTGLLRPTEGEVFIGGFDMLREPNKAKELLAYVPDFPFVYEKLTSVEFMQFVGDIFRMERKLILQRSDELFERFHLDEYRHELTENLSHGTRQRLVIASALLHDPKVFIIDEPMIGLDPMHARIVKQELRARAKAGMTLFLSTHQLSVAEEVADRIGIIHHGKLIALGTVQELRSQAHETGALEKVFLSLIDQEEAHREKTAKLQD</sequence>
<evidence type="ECO:0000313" key="5">
    <source>
        <dbReference type="EMBL" id="EDY16509.1"/>
    </source>
</evidence>
<organism evidence="5 6">
    <name type="scientific">Chthoniobacter flavus Ellin428</name>
    <dbReference type="NCBI Taxonomy" id="497964"/>
    <lineage>
        <taxon>Bacteria</taxon>
        <taxon>Pseudomonadati</taxon>
        <taxon>Verrucomicrobiota</taxon>
        <taxon>Spartobacteria</taxon>
        <taxon>Chthoniobacterales</taxon>
        <taxon>Chthoniobacteraceae</taxon>
        <taxon>Chthoniobacter</taxon>
    </lineage>
</organism>
<keyword evidence="2" id="KW-0547">Nucleotide-binding</keyword>
<evidence type="ECO:0000313" key="6">
    <source>
        <dbReference type="Proteomes" id="UP000005824"/>
    </source>
</evidence>
<evidence type="ECO:0000256" key="1">
    <source>
        <dbReference type="ARBA" id="ARBA00022448"/>
    </source>
</evidence>
<dbReference type="SUPFAM" id="SSF52540">
    <property type="entry name" value="P-loop containing nucleoside triphosphate hydrolases"/>
    <property type="match status" value="1"/>
</dbReference>
<dbReference type="eggNOG" id="COG1131">
    <property type="taxonomic scope" value="Bacteria"/>
</dbReference>
<dbReference type="InterPro" id="IPR027417">
    <property type="entry name" value="P-loop_NTPase"/>
</dbReference>
<dbReference type="GO" id="GO:0005524">
    <property type="term" value="F:ATP binding"/>
    <property type="evidence" value="ECO:0007669"/>
    <property type="project" value="UniProtKB-KW"/>
</dbReference>
<keyword evidence="3" id="KW-0067">ATP-binding</keyword>
<proteinExistence type="predicted"/>
<dbReference type="PANTHER" id="PTHR42711:SF16">
    <property type="entry name" value="ABC TRANSPORTER ATP-BINDING PROTEIN"/>
    <property type="match status" value="1"/>
</dbReference>
<dbReference type="Gene3D" id="3.40.50.300">
    <property type="entry name" value="P-loop containing nucleotide triphosphate hydrolases"/>
    <property type="match status" value="1"/>
</dbReference>
<feature type="domain" description="ABC transporter" evidence="4">
    <location>
        <begin position="2"/>
        <end position="232"/>
    </location>
</feature>
<dbReference type="PROSITE" id="PS50893">
    <property type="entry name" value="ABC_TRANSPORTER_2"/>
    <property type="match status" value="1"/>
</dbReference>
<evidence type="ECO:0000259" key="4">
    <source>
        <dbReference type="PROSITE" id="PS50893"/>
    </source>
</evidence>
<evidence type="ECO:0000256" key="2">
    <source>
        <dbReference type="ARBA" id="ARBA00022741"/>
    </source>
</evidence>
<accession>B4DAJ1</accession>
<dbReference type="InterPro" id="IPR050763">
    <property type="entry name" value="ABC_transporter_ATP-binding"/>
</dbReference>